<protein>
    <submittedName>
        <fullName evidence="2">Uncharacterized protein</fullName>
    </submittedName>
</protein>
<feature type="compositionally biased region" description="Basic and acidic residues" evidence="1">
    <location>
        <begin position="87"/>
        <end position="122"/>
    </location>
</feature>
<feature type="compositionally biased region" description="Basic residues" evidence="1">
    <location>
        <begin position="23"/>
        <end position="35"/>
    </location>
</feature>
<proteinExistence type="predicted"/>
<accession>X6NMY7</accession>
<evidence type="ECO:0000256" key="1">
    <source>
        <dbReference type="SAM" id="MobiDB-lite"/>
    </source>
</evidence>
<dbReference type="PANTHER" id="PTHR47824:SF3">
    <property type="entry name" value="UBIQUITIN-LIKE DOMAIN-CONTAINING PROTEIN"/>
    <property type="match status" value="1"/>
</dbReference>
<feature type="compositionally biased region" description="Polar residues" evidence="1">
    <location>
        <begin position="51"/>
        <end position="63"/>
    </location>
</feature>
<gene>
    <name evidence="2" type="ORF">RFI_09504</name>
</gene>
<feature type="region of interest" description="Disordered" evidence="1">
    <location>
        <begin position="362"/>
        <end position="416"/>
    </location>
</feature>
<dbReference type="OrthoDB" id="20889at2759"/>
<dbReference type="EMBL" id="ASPP01007138">
    <property type="protein sequence ID" value="ETO27630.1"/>
    <property type="molecule type" value="Genomic_DNA"/>
</dbReference>
<evidence type="ECO:0000313" key="2">
    <source>
        <dbReference type="EMBL" id="ETO27630.1"/>
    </source>
</evidence>
<feature type="compositionally biased region" description="Low complexity" evidence="1">
    <location>
        <begin position="397"/>
        <end position="406"/>
    </location>
</feature>
<keyword evidence="3" id="KW-1185">Reference proteome</keyword>
<name>X6NMY7_RETFI</name>
<feature type="compositionally biased region" description="Acidic residues" evidence="1">
    <location>
        <begin position="123"/>
        <end position="140"/>
    </location>
</feature>
<dbReference type="AlphaFoldDB" id="X6NMY7"/>
<evidence type="ECO:0000313" key="3">
    <source>
        <dbReference type="Proteomes" id="UP000023152"/>
    </source>
</evidence>
<feature type="region of interest" description="Disordered" evidence="1">
    <location>
        <begin position="1"/>
        <end position="142"/>
    </location>
</feature>
<dbReference type="Proteomes" id="UP000023152">
    <property type="component" value="Unassembled WGS sequence"/>
</dbReference>
<sequence length="505" mass="56664">MEMTAIKRSLSELANESDASKPPSKKTKKARKTKKVSSESTETISKAAELFTTSALSGENGTGESAPFSWSIAEMELNTCPLEEKEEDKAKEKEKEKEKEAETEEKEKEAEEKEKEAKAEEKKEEEEKEPAEEEPEEELSERDQLILELKDMLIPGSRKMIEAGTLTHLIWFDKNDSGESSAWVAEIVAPVIEQTKDSSNVLVTFPGCSDTSQFWLPIIWNNEWQAYQPCNVLLADKYKDLIDAENLKQTEDKLNDAMNMNLELSDIDEAIEFADTSDEDFDKFAGPSLLKYGREQARKKGISLVVVVVFSNNIEHASLHLIFFCMSDFFHLVETFAGARLKKTKQEKRRELIALRAKTRKLRAASKRIGRGGGGGGRAPRGRSTTSKPKKARHWTSSSAFGSSPSNPLPSRPAGAETWDLKKFDDQDTMELSNIIPLSTRALKPPPSESEANEEEIEIAFSFDTTGSMYSCLTSVREGLSKIIERLFKDIPKLKISVIAHGDYW</sequence>
<dbReference type="PANTHER" id="PTHR47824">
    <property type="entry name" value="UBIQUITIN-LIKE DOMAIN-CONTAINING PROTEIN"/>
    <property type="match status" value="1"/>
</dbReference>
<reference evidence="2 3" key="1">
    <citation type="journal article" date="2013" name="Curr. Biol.">
        <title>The Genome of the Foraminiferan Reticulomyxa filosa.</title>
        <authorList>
            <person name="Glockner G."/>
            <person name="Hulsmann N."/>
            <person name="Schleicher M."/>
            <person name="Noegel A.A."/>
            <person name="Eichinger L."/>
            <person name="Gallinger C."/>
            <person name="Pawlowski J."/>
            <person name="Sierra R."/>
            <person name="Euteneuer U."/>
            <person name="Pillet L."/>
            <person name="Moustafa A."/>
            <person name="Platzer M."/>
            <person name="Groth M."/>
            <person name="Szafranski K."/>
            <person name="Schliwa M."/>
        </authorList>
    </citation>
    <scope>NUCLEOTIDE SEQUENCE [LARGE SCALE GENOMIC DNA]</scope>
</reference>
<comment type="caution">
    <text evidence="2">The sequence shown here is derived from an EMBL/GenBank/DDBJ whole genome shotgun (WGS) entry which is preliminary data.</text>
</comment>
<organism evidence="2 3">
    <name type="scientific">Reticulomyxa filosa</name>
    <dbReference type="NCBI Taxonomy" id="46433"/>
    <lineage>
        <taxon>Eukaryota</taxon>
        <taxon>Sar</taxon>
        <taxon>Rhizaria</taxon>
        <taxon>Retaria</taxon>
        <taxon>Foraminifera</taxon>
        <taxon>Monothalamids</taxon>
        <taxon>Reticulomyxidae</taxon>
        <taxon>Reticulomyxa</taxon>
    </lineage>
</organism>